<organism evidence="5 6">
    <name type="scientific">Microcella pacifica</name>
    <dbReference type="NCBI Taxonomy" id="2591847"/>
    <lineage>
        <taxon>Bacteria</taxon>
        <taxon>Bacillati</taxon>
        <taxon>Actinomycetota</taxon>
        <taxon>Actinomycetes</taxon>
        <taxon>Micrococcales</taxon>
        <taxon>Microbacteriaceae</taxon>
        <taxon>Microcella</taxon>
    </lineage>
</organism>
<evidence type="ECO:0000313" key="5">
    <source>
        <dbReference type="EMBL" id="NHF61737.1"/>
    </source>
</evidence>
<dbReference type="AlphaFoldDB" id="A0A9E5JLY0"/>
<evidence type="ECO:0000259" key="4">
    <source>
        <dbReference type="PROSITE" id="PS50893"/>
    </source>
</evidence>
<dbReference type="PANTHER" id="PTHR42781">
    <property type="entry name" value="SPERMIDINE/PUTRESCINE IMPORT ATP-BINDING PROTEIN POTA"/>
    <property type="match status" value="1"/>
</dbReference>
<gene>
    <name evidence="5" type="ORF">FK219_000525</name>
</gene>
<dbReference type="InterPro" id="IPR003439">
    <property type="entry name" value="ABC_transporter-like_ATP-bd"/>
</dbReference>
<dbReference type="GO" id="GO:0016887">
    <property type="term" value="F:ATP hydrolysis activity"/>
    <property type="evidence" value="ECO:0007669"/>
    <property type="project" value="InterPro"/>
</dbReference>
<dbReference type="SUPFAM" id="SSF52540">
    <property type="entry name" value="P-loop containing nucleoside triphosphate hydrolases"/>
    <property type="match status" value="1"/>
</dbReference>
<dbReference type="InterPro" id="IPR050093">
    <property type="entry name" value="ABC_SmlMolc_Importer"/>
</dbReference>
<dbReference type="InterPro" id="IPR017871">
    <property type="entry name" value="ABC_transporter-like_CS"/>
</dbReference>
<keyword evidence="1" id="KW-0813">Transport</keyword>
<keyword evidence="2" id="KW-0547">Nucleotide-binding</keyword>
<proteinExistence type="predicted"/>
<accession>A0A9E5JLY0</accession>
<dbReference type="Proteomes" id="UP000818266">
    <property type="component" value="Unassembled WGS sequence"/>
</dbReference>
<dbReference type="Gene3D" id="3.40.50.300">
    <property type="entry name" value="P-loop containing nucleotide triphosphate hydrolases"/>
    <property type="match status" value="1"/>
</dbReference>
<evidence type="ECO:0000256" key="2">
    <source>
        <dbReference type="ARBA" id="ARBA00022741"/>
    </source>
</evidence>
<dbReference type="InterPro" id="IPR027417">
    <property type="entry name" value="P-loop_NTPase"/>
</dbReference>
<evidence type="ECO:0000313" key="6">
    <source>
        <dbReference type="Proteomes" id="UP000818266"/>
    </source>
</evidence>
<name>A0A9E5JLY0_9MICO</name>
<dbReference type="PROSITE" id="PS50893">
    <property type="entry name" value="ABC_TRANSPORTER_2"/>
    <property type="match status" value="1"/>
</dbReference>
<dbReference type="EMBL" id="VIKT02000001">
    <property type="protein sequence ID" value="NHF61737.1"/>
    <property type="molecule type" value="Genomic_DNA"/>
</dbReference>
<dbReference type="Pfam" id="PF00005">
    <property type="entry name" value="ABC_tran"/>
    <property type="match status" value="1"/>
</dbReference>
<sequence length="243" mass="25166">MTGLTATLRVRREEFALDVEFSVPAGGVLGVIGPNGAGKSTLLLAIAGAIELEGGAVSIDGVALDAEPERRGVGVVFQDALLFPHLTVLDNVAFGPRERGQTRPAARSLARSWLDRLGIAPLAHRRPGGLSGGEAQRVALARALAVAPSLLLLDEPLAALDVEVRDAVRADLAAHVRAFGGVTVVVAHDREDVAALAEQVLVIEGGRVVQRGTLAELTADPATEFVRRFTAGTSPSFPPSGSA</sequence>
<dbReference type="OrthoDB" id="9112331at2"/>
<keyword evidence="6" id="KW-1185">Reference proteome</keyword>
<dbReference type="PROSITE" id="PS00211">
    <property type="entry name" value="ABC_TRANSPORTER_1"/>
    <property type="match status" value="1"/>
</dbReference>
<dbReference type="InterPro" id="IPR003593">
    <property type="entry name" value="AAA+_ATPase"/>
</dbReference>
<evidence type="ECO:0000256" key="3">
    <source>
        <dbReference type="ARBA" id="ARBA00022840"/>
    </source>
</evidence>
<dbReference type="RefSeq" id="WP_152581942.1">
    <property type="nucleotide sequence ID" value="NZ_JAVJPO010000019.1"/>
</dbReference>
<dbReference type="SMART" id="SM00382">
    <property type="entry name" value="AAA"/>
    <property type="match status" value="1"/>
</dbReference>
<comment type="caution">
    <text evidence="5">The sequence shown here is derived from an EMBL/GenBank/DDBJ whole genome shotgun (WGS) entry which is preliminary data.</text>
</comment>
<dbReference type="GO" id="GO:0005524">
    <property type="term" value="F:ATP binding"/>
    <property type="evidence" value="ECO:0007669"/>
    <property type="project" value="UniProtKB-KW"/>
</dbReference>
<dbReference type="PANTHER" id="PTHR42781:SF4">
    <property type="entry name" value="SPERMIDINE_PUTRESCINE IMPORT ATP-BINDING PROTEIN POTA"/>
    <property type="match status" value="1"/>
</dbReference>
<evidence type="ECO:0000256" key="1">
    <source>
        <dbReference type="ARBA" id="ARBA00022448"/>
    </source>
</evidence>
<keyword evidence="3 5" id="KW-0067">ATP-binding</keyword>
<feature type="domain" description="ABC transporter" evidence="4">
    <location>
        <begin position="1"/>
        <end position="230"/>
    </location>
</feature>
<reference evidence="5 6" key="1">
    <citation type="submission" date="2020-03" db="EMBL/GenBank/DDBJ databases">
        <title>Chryseoglobus sp. isolated from a deep-sea seamount.</title>
        <authorList>
            <person name="Zhang D.-C."/>
        </authorList>
    </citation>
    <scope>NUCLEOTIDE SEQUENCE [LARGE SCALE GENOMIC DNA]</scope>
    <source>
        <strain evidence="5 6">KN1116</strain>
    </source>
</reference>
<protein>
    <submittedName>
        <fullName evidence="5">ATP-binding cassette domain-containing protein</fullName>
    </submittedName>
</protein>